<reference evidence="3 4" key="1">
    <citation type="submission" date="2023-04" db="EMBL/GenBank/DDBJ databases">
        <title>A novel bacteria isolated from coastal sediment.</title>
        <authorList>
            <person name="Liu X.-J."/>
            <person name="Du Z.-J."/>
        </authorList>
    </citation>
    <scope>NUCLEOTIDE SEQUENCE [LARGE SCALE GENOMIC DNA]</scope>
    <source>
        <strain evidence="3 4">SDUM461004</strain>
    </source>
</reference>
<dbReference type="InterPro" id="IPR051532">
    <property type="entry name" value="Ester_Hydrolysis_Enzymes"/>
</dbReference>
<keyword evidence="4" id="KW-1185">Reference proteome</keyword>
<keyword evidence="1" id="KW-0732">Signal</keyword>
<dbReference type="PANTHER" id="PTHR30383">
    <property type="entry name" value="THIOESTERASE 1/PROTEASE 1/LYSOPHOSPHOLIPASE L1"/>
    <property type="match status" value="1"/>
</dbReference>
<dbReference type="InterPro" id="IPR013830">
    <property type="entry name" value="SGNH_hydro"/>
</dbReference>
<sequence length="236" mass="26326">MKYNAIQLSLLLLLSFFTGTGLQAADERTAFTQFYDRSPTKYAGDMRRFDQEVQAPGGIVAVGSSSMRMWGSIQRDLAPLTIIRRGFGGSTFDDVLYSVDTLILKSRPRAVLIYEGDNDLAHGASPQVVADCFQAIVREVHADQSEVRFYVMAIKPSLARKNLWGRMQEANELLKGICESNPLLTYIDSSSGMLNLDGTIRPDIFKRDNLHMNDRGYAVWAETVAPVLKSSELAYE</sequence>
<dbReference type="InterPro" id="IPR036514">
    <property type="entry name" value="SGNH_hydro_sf"/>
</dbReference>
<dbReference type="RefSeq" id="WP_308984124.1">
    <property type="nucleotide sequence ID" value="NZ_JARXIC010000005.1"/>
</dbReference>
<proteinExistence type="predicted"/>
<gene>
    <name evidence="3" type="ORF">QEH59_04345</name>
</gene>
<evidence type="ECO:0000259" key="2">
    <source>
        <dbReference type="Pfam" id="PF13472"/>
    </source>
</evidence>
<dbReference type="EMBL" id="JARXIC010000005">
    <property type="protein sequence ID" value="MDQ8193639.1"/>
    <property type="molecule type" value="Genomic_DNA"/>
</dbReference>
<dbReference type="Gene3D" id="3.40.50.1110">
    <property type="entry name" value="SGNH hydrolase"/>
    <property type="match status" value="1"/>
</dbReference>
<organism evidence="3 4">
    <name type="scientific">Thalassobacterium sedimentorum</name>
    <dbReference type="NCBI Taxonomy" id="3041258"/>
    <lineage>
        <taxon>Bacteria</taxon>
        <taxon>Pseudomonadati</taxon>
        <taxon>Verrucomicrobiota</taxon>
        <taxon>Opitutia</taxon>
        <taxon>Puniceicoccales</taxon>
        <taxon>Coraliomargaritaceae</taxon>
        <taxon>Thalassobacterium</taxon>
    </lineage>
</organism>
<evidence type="ECO:0000313" key="3">
    <source>
        <dbReference type="EMBL" id="MDQ8193639.1"/>
    </source>
</evidence>
<feature type="domain" description="SGNH hydrolase-type esterase" evidence="2">
    <location>
        <begin position="66"/>
        <end position="219"/>
    </location>
</feature>
<protein>
    <submittedName>
        <fullName evidence="3">GDSL-type esterase/lipase family protein</fullName>
    </submittedName>
</protein>
<comment type="caution">
    <text evidence="3">The sequence shown here is derived from an EMBL/GenBank/DDBJ whole genome shotgun (WGS) entry which is preliminary data.</text>
</comment>
<dbReference type="SUPFAM" id="SSF52266">
    <property type="entry name" value="SGNH hydrolase"/>
    <property type="match status" value="1"/>
</dbReference>
<accession>A0ABU1AGC9</accession>
<dbReference type="PANTHER" id="PTHR30383:SF5">
    <property type="entry name" value="SGNH HYDROLASE-TYPE ESTERASE DOMAIN-CONTAINING PROTEIN"/>
    <property type="match status" value="1"/>
</dbReference>
<dbReference type="Pfam" id="PF13472">
    <property type="entry name" value="Lipase_GDSL_2"/>
    <property type="match status" value="1"/>
</dbReference>
<evidence type="ECO:0000313" key="4">
    <source>
        <dbReference type="Proteomes" id="UP001243717"/>
    </source>
</evidence>
<name>A0ABU1AGC9_9BACT</name>
<evidence type="ECO:0000256" key="1">
    <source>
        <dbReference type="SAM" id="SignalP"/>
    </source>
</evidence>
<dbReference type="Proteomes" id="UP001243717">
    <property type="component" value="Unassembled WGS sequence"/>
</dbReference>
<feature type="chain" id="PRO_5046943135" evidence="1">
    <location>
        <begin position="25"/>
        <end position="236"/>
    </location>
</feature>
<feature type="signal peptide" evidence="1">
    <location>
        <begin position="1"/>
        <end position="24"/>
    </location>
</feature>